<organism evidence="1 2">
    <name type="scientific">Salegentibacter maritimus</name>
    <dbReference type="NCBI Taxonomy" id="2794347"/>
    <lineage>
        <taxon>Bacteria</taxon>
        <taxon>Pseudomonadati</taxon>
        <taxon>Bacteroidota</taxon>
        <taxon>Flavobacteriia</taxon>
        <taxon>Flavobacteriales</taxon>
        <taxon>Flavobacteriaceae</taxon>
        <taxon>Salegentibacter</taxon>
    </lineage>
</organism>
<keyword evidence="2" id="KW-1185">Reference proteome</keyword>
<proteinExistence type="predicted"/>
<name>A0ABS0TFE0_9FLAO</name>
<dbReference type="RefSeq" id="WP_198638321.1">
    <property type="nucleotide sequence ID" value="NZ_JAEHNY010000005.1"/>
</dbReference>
<protein>
    <submittedName>
        <fullName evidence="1">Glycosyltransferase family 4 protein</fullName>
    </submittedName>
</protein>
<reference evidence="1 2" key="1">
    <citation type="submission" date="2020-12" db="EMBL/GenBank/DDBJ databases">
        <title>Salegentibacter orientalis sp. nov., isolated from costal sediment.</title>
        <authorList>
            <person name="Lian F.-B."/>
        </authorList>
    </citation>
    <scope>NUCLEOTIDE SEQUENCE [LARGE SCALE GENOMIC DNA]</scope>
    <source>
        <strain evidence="1 2">F60176</strain>
    </source>
</reference>
<gene>
    <name evidence="1" type="ORF">I6U50_06990</name>
</gene>
<sequence length="426" mass="49982">MSVLKNKNVLVTGIGQANYILQLYGNIVKKCPDFSFNILNLENFGNETTKERAEKIFDKNYYKKPNLKNFFTLLKAVPSVLSNSYFWKDLRIFRVEKGSLISNDGLRLILRHVNAFYYAKFIDDSTNTDIIHLHFPKHIFALFLKYLTKDYEVIVTYWGSDIYRIDSWKDHEIQNSSLNNVDLITAATPEMEFAILSRFGFQLKNKLRNKRFIHNNKFYEVADILMKNRNWIIDFKKRYNIKKEKIVLLFGHNAHIENNHLEFLEILKGLPRNIVSDFHIIFPFSYGDNSGDYQEQLREITKTIECDFIFLTDFLGWEDLAKLKIISDVYIHAPITDGLSAFLTEFFYTNNLAIVGSWLPYNTFLNFGVDYLKFDDFDSLGRILIDLKQLIEDKDEIAGANNKIVAENFSVEKISEEWVSLFKELT</sequence>
<dbReference type="EMBL" id="JAEHNY010000005">
    <property type="protein sequence ID" value="MBI6119765.1"/>
    <property type="molecule type" value="Genomic_DNA"/>
</dbReference>
<accession>A0ABS0TFE0</accession>
<evidence type="ECO:0000313" key="1">
    <source>
        <dbReference type="EMBL" id="MBI6119765.1"/>
    </source>
</evidence>
<dbReference type="SUPFAM" id="SSF53756">
    <property type="entry name" value="UDP-Glycosyltransferase/glycogen phosphorylase"/>
    <property type="match status" value="1"/>
</dbReference>
<dbReference type="Gene3D" id="3.40.50.2000">
    <property type="entry name" value="Glycogen Phosphorylase B"/>
    <property type="match status" value="2"/>
</dbReference>
<dbReference type="Proteomes" id="UP000635665">
    <property type="component" value="Unassembled WGS sequence"/>
</dbReference>
<evidence type="ECO:0000313" key="2">
    <source>
        <dbReference type="Proteomes" id="UP000635665"/>
    </source>
</evidence>
<comment type="caution">
    <text evidence="1">The sequence shown here is derived from an EMBL/GenBank/DDBJ whole genome shotgun (WGS) entry which is preliminary data.</text>
</comment>